<evidence type="ECO:0000313" key="2">
    <source>
        <dbReference type="EMBL" id="KAF0695508.1"/>
    </source>
</evidence>
<name>A0A485KYR6_9STRA</name>
<evidence type="ECO:0000256" key="1">
    <source>
        <dbReference type="SAM" id="MobiDB-lite"/>
    </source>
</evidence>
<dbReference type="EMBL" id="CAADRA010005496">
    <property type="protein sequence ID" value="VFT90511.1"/>
    <property type="molecule type" value="Genomic_DNA"/>
</dbReference>
<protein>
    <submittedName>
        <fullName evidence="3">Aste57867_13678 protein</fullName>
    </submittedName>
</protein>
<keyword evidence="4" id="KW-1185">Reference proteome</keyword>
<feature type="region of interest" description="Disordered" evidence="1">
    <location>
        <begin position="1"/>
        <end position="38"/>
    </location>
</feature>
<dbReference type="EMBL" id="VJMH01005475">
    <property type="protein sequence ID" value="KAF0695508.1"/>
    <property type="molecule type" value="Genomic_DNA"/>
</dbReference>
<dbReference type="AlphaFoldDB" id="A0A485KYR6"/>
<reference evidence="2" key="2">
    <citation type="submission" date="2019-06" db="EMBL/GenBank/DDBJ databases">
        <title>Genomics analysis of Aphanomyces spp. identifies a new class of oomycete effector associated with host adaptation.</title>
        <authorList>
            <person name="Gaulin E."/>
        </authorList>
    </citation>
    <scope>NUCLEOTIDE SEQUENCE</scope>
    <source>
        <strain evidence="2">CBS 578.67</strain>
    </source>
</reference>
<proteinExistence type="predicted"/>
<evidence type="ECO:0000313" key="3">
    <source>
        <dbReference type="EMBL" id="VFT90511.1"/>
    </source>
</evidence>
<reference evidence="3 4" key="1">
    <citation type="submission" date="2019-03" db="EMBL/GenBank/DDBJ databases">
        <authorList>
            <person name="Gaulin E."/>
            <person name="Dumas B."/>
        </authorList>
    </citation>
    <scope>NUCLEOTIDE SEQUENCE [LARGE SCALE GENOMIC DNA]</scope>
    <source>
        <strain evidence="3">CBS 568.67</strain>
    </source>
</reference>
<organism evidence="3 4">
    <name type="scientific">Aphanomyces stellatus</name>
    <dbReference type="NCBI Taxonomy" id="120398"/>
    <lineage>
        <taxon>Eukaryota</taxon>
        <taxon>Sar</taxon>
        <taxon>Stramenopiles</taxon>
        <taxon>Oomycota</taxon>
        <taxon>Saprolegniomycetes</taxon>
        <taxon>Saprolegniales</taxon>
        <taxon>Verrucalvaceae</taxon>
        <taxon>Aphanomyces</taxon>
    </lineage>
</organism>
<accession>A0A485KYR6</accession>
<gene>
    <name evidence="3" type="primary">Aste57867_13678</name>
    <name evidence="2" type="ORF">As57867_013628</name>
    <name evidence="3" type="ORF">ASTE57867_13678</name>
</gene>
<evidence type="ECO:0000313" key="4">
    <source>
        <dbReference type="Proteomes" id="UP000332933"/>
    </source>
</evidence>
<dbReference type="Proteomes" id="UP000332933">
    <property type="component" value="Unassembled WGS sequence"/>
</dbReference>
<sequence length="130" mass="14398">MRILPHDAPSSHAIPLPRREASSSNGSDRSLGAVGSHGLDVRDPNFDAQRVPNVCAPVGLERALVDRFTQYCWVDLDHAFEVAHTTARQQRCVDRYAHDGAVYMETVLLNQVWDDYLATYGGDGGMCRRG</sequence>